<sequence>MHLSCIRIEEIYITRDNYETRGITVTDKGNVLVVLSTGEKSRIVEITTSGQQIRTIQRDPMGRQLKYLFNPQCIAIDNNGLIIISDYYNSVLHVLDKDDMFIQYMITQEQGCDRPIGLDLDNHGRLFERTIFVREYENDPHVMKREAFLVITVTSNVEKKYKNISVSSPS</sequence>
<evidence type="ECO:0000313" key="1">
    <source>
        <dbReference type="EMBL" id="KAJ8311006.1"/>
    </source>
</evidence>
<name>A0ABQ9F475_TEGGR</name>
<protein>
    <submittedName>
        <fullName evidence="1">Uncharacterized protein</fullName>
    </submittedName>
</protein>
<reference evidence="1 2" key="1">
    <citation type="submission" date="2022-12" db="EMBL/GenBank/DDBJ databases">
        <title>Chromosome-level genome of Tegillarca granosa.</title>
        <authorList>
            <person name="Kim J."/>
        </authorList>
    </citation>
    <scope>NUCLEOTIDE SEQUENCE [LARGE SCALE GENOMIC DNA]</scope>
    <source>
        <strain evidence="1">Teg-2019</strain>
        <tissue evidence="1">Adductor muscle</tissue>
    </source>
</reference>
<evidence type="ECO:0000313" key="2">
    <source>
        <dbReference type="Proteomes" id="UP001217089"/>
    </source>
</evidence>
<dbReference type="Proteomes" id="UP001217089">
    <property type="component" value="Unassembled WGS sequence"/>
</dbReference>
<dbReference type="Gene3D" id="2.120.10.30">
    <property type="entry name" value="TolB, C-terminal domain"/>
    <property type="match status" value="1"/>
</dbReference>
<dbReference type="SUPFAM" id="SSF63829">
    <property type="entry name" value="Calcium-dependent phosphotriesterase"/>
    <property type="match status" value="1"/>
</dbReference>
<accession>A0ABQ9F475</accession>
<dbReference type="InterPro" id="IPR011042">
    <property type="entry name" value="6-blade_b-propeller_TolB-like"/>
</dbReference>
<dbReference type="EMBL" id="JARBDR010000613">
    <property type="protein sequence ID" value="KAJ8311006.1"/>
    <property type="molecule type" value="Genomic_DNA"/>
</dbReference>
<organism evidence="1 2">
    <name type="scientific">Tegillarca granosa</name>
    <name type="common">Malaysian cockle</name>
    <name type="synonym">Anadara granosa</name>
    <dbReference type="NCBI Taxonomy" id="220873"/>
    <lineage>
        <taxon>Eukaryota</taxon>
        <taxon>Metazoa</taxon>
        <taxon>Spiralia</taxon>
        <taxon>Lophotrochozoa</taxon>
        <taxon>Mollusca</taxon>
        <taxon>Bivalvia</taxon>
        <taxon>Autobranchia</taxon>
        <taxon>Pteriomorphia</taxon>
        <taxon>Arcoida</taxon>
        <taxon>Arcoidea</taxon>
        <taxon>Arcidae</taxon>
        <taxon>Tegillarca</taxon>
    </lineage>
</organism>
<comment type="caution">
    <text evidence="1">The sequence shown here is derived from an EMBL/GenBank/DDBJ whole genome shotgun (WGS) entry which is preliminary data.</text>
</comment>
<proteinExistence type="predicted"/>
<gene>
    <name evidence="1" type="ORF">KUTeg_011451</name>
</gene>
<keyword evidence="2" id="KW-1185">Reference proteome</keyword>